<accession>A0A174HR70</accession>
<dbReference type="GeneID" id="93096890"/>
<evidence type="ECO:0000313" key="2">
    <source>
        <dbReference type="Proteomes" id="UP000095614"/>
    </source>
</evidence>
<dbReference type="RefSeq" id="WP_027200653.1">
    <property type="nucleotide sequence ID" value="NZ_CZAF01000004.1"/>
</dbReference>
<evidence type="ECO:0000313" key="1">
    <source>
        <dbReference type="EMBL" id="CUO75580.1"/>
    </source>
</evidence>
<dbReference type="Proteomes" id="UP000095614">
    <property type="component" value="Unassembled WGS sequence"/>
</dbReference>
<organism evidence="1 2">
    <name type="scientific">Bacteroides uniformis</name>
    <dbReference type="NCBI Taxonomy" id="820"/>
    <lineage>
        <taxon>Bacteria</taxon>
        <taxon>Pseudomonadati</taxon>
        <taxon>Bacteroidota</taxon>
        <taxon>Bacteroidia</taxon>
        <taxon>Bacteroidales</taxon>
        <taxon>Bacteroidaceae</taxon>
        <taxon>Bacteroides</taxon>
    </lineage>
</organism>
<protein>
    <submittedName>
        <fullName evidence="1">Uncharacterized protein</fullName>
    </submittedName>
</protein>
<dbReference type="EMBL" id="CZAF01000004">
    <property type="protein sequence ID" value="CUO75580.1"/>
    <property type="molecule type" value="Genomic_DNA"/>
</dbReference>
<sequence>MHSKIFQITEERPLKDNILNDCTLEQGDGHYYDYCSEIDEEERKSHIDNLINNILPKGMFELVSDDTICYNGGADKWKEEFVATLQEKAKAVTTENCTLWIGEVYQLEKYLKNPLDTAYQFYMDEQCINGAAEQSYEFLRVVSQLEPGTLLYIGGVIDYHF</sequence>
<gene>
    <name evidence="1" type="ORF">ERS852462_01433</name>
</gene>
<reference evidence="1 2" key="1">
    <citation type="submission" date="2015-09" db="EMBL/GenBank/DDBJ databases">
        <authorList>
            <consortium name="Pathogen Informatics"/>
        </authorList>
    </citation>
    <scope>NUCLEOTIDE SEQUENCE [LARGE SCALE GENOMIC DNA]</scope>
    <source>
        <strain evidence="1 2">2789STDY5834847</strain>
    </source>
</reference>
<name>A0A174HR70_BACUN</name>
<dbReference type="OrthoDB" id="1026582at2"/>
<proteinExistence type="predicted"/>
<dbReference type="AlphaFoldDB" id="A0A174HR70"/>